<dbReference type="AlphaFoldDB" id="U1PBE5"/>
<dbReference type="HOGENOM" id="CLU_104912_0_0_2"/>
<dbReference type="SMART" id="SM00271">
    <property type="entry name" value="DnaJ"/>
    <property type="match status" value="1"/>
</dbReference>
<keyword evidence="2" id="KW-0472">Membrane</keyword>
<dbReference type="SUPFAM" id="SSF46565">
    <property type="entry name" value="Chaperone J-domain"/>
    <property type="match status" value="1"/>
</dbReference>
<keyword evidence="2" id="KW-1133">Transmembrane helix</keyword>
<name>U1PBE5_9EURY</name>
<proteinExistence type="predicted"/>
<gene>
    <name evidence="4" type="ORF">J07HQW1_00885</name>
</gene>
<feature type="region of interest" description="Disordered" evidence="1">
    <location>
        <begin position="129"/>
        <end position="154"/>
    </location>
</feature>
<feature type="domain" description="J" evidence="3">
    <location>
        <begin position="163"/>
        <end position="230"/>
    </location>
</feature>
<dbReference type="InterPro" id="IPR001623">
    <property type="entry name" value="DnaJ_domain"/>
</dbReference>
<keyword evidence="2" id="KW-0812">Transmembrane</keyword>
<feature type="transmembrane region" description="Helical" evidence="2">
    <location>
        <begin position="12"/>
        <end position="33"/>
    </location>
</feature>
<reference evidence="4 5" key="1">
    <citation type="journal article" date="2013" name="PLoS ONE">
        <title>Assembly-driven community genomics of a hypersaline microbial ecosystem.</title>
        <authorList>
            <person name="Podell S."/>
            <person name="Ugalde J.A."/>
            <person name="Narasingarao P."/>
            <person name="Banfield J.F."/>
            <person name="Heidelberg K.B."/>
            <person name="Allen E.E."/>
        </authorList>
    </citation>
    <scope>NUCLEOTIDE SEQUENCE [LARGE SCALE GENOMIC DNA]</scope>
    <source>
        <strain evidence="5">J07HQW1</strain>
    </source>
</reference>
<dbReference type="Proteomes" id="UP000030649">
    <property type="component" value="Unassembled WGS sequence"/>
</dbReference>
<dbReference type="EMBL" id="KE356560">
    <property type="protein sequence ID" value="ERG90857.1"/>
    <property type="molecule type" value="Genomic_DNA"/>
</dbReference>
<evidence type="ECO:0000313" key="4">
    <source>
        <dbReference type="EMBL" id="ERG90857.1"/>
    </source>
</evidence>
<protein>
    <submittedName>
        <fullName evidence="4">DnaJ-class molecular chaperone with C-terminal Zn finger domain protein</fullName>
    </submittedName>
</protein>
<accession>U1PBE5</accession>
<dbReference type="CDD" id="cd06257">
    <property type="entry name" value="DnaJ"/>
    <property type="match status" value="1"/>
</dbReference>
<dbReference type="PROSITE" id="PS50076">
    <property type="entry name" value="DNAJ_2"/>
    <property type="match status" value="1"/>
</dbReference>
<dbReference type="InterPro" id="IPR036869">
    <property type="entry name" value="J_dom_sf"/>
</dbReference>
<evidence type="ECO:0000256" key="1">
    <source>
        <dbReference type="SAM" id="MobiDB-lite"/>
    </source>
</evidence>
<evidence type="ECO:0000259" key="3">
    <source>
        <dbReference type="PROSITE" id="PS50076"/>
    </source>
</evidence>
<feature type="compositionally biased region" description="Polar residues" evidence="1">
    <location>
        <begin position="142"/>
        <end position="154"/>
    </location>
</feature>
<dbReference type="Pfam" id="PF00226">
    <property type="entry name" value="DnaJ"/>
    <property type="match status" value="1"/>
</dbReference>
<evidence type="ECO:0000313" key="5">
    <source>
        <dbReference type="Proteomes" id="UP000030649"/>
    </source>
</evidence>
<evidence type="ECO:0000256" key="2">
    <source>
        <dbReference type="SAM" id="Phobius"/>
    </source>
</evidence>
<sequence>MHPEWLSSFPSWLVFGVLAGGCATVLIAGVFIIGGRLFPDDTDGSKTTAGRFNRRRGEFRSYLRAIDEPFVEEHELAGETIAFYLSDRNIALTFDAQVYFHLDHTSVETILCEHEMPVRALGRRLPFEVPNPNPNRNRNPNFDSNFGSSPETNNHSQIATITAAYAQLGLKTTADAEAVRDAYREQVKTAHPDHGGTQAEFNQLQQAYTTARNHAEQTEQTNRETVSQSD</sequence>
<organism evidence="4 5">
    <name type="scientific">Haloquadratum walsbyi J07HQW1</name>
    <dbReference type="NCBI Taxonomy" id="1238424"/>
    <lineage>
        <taxon>Archaea</taxon>
        <taxon>Methanobacteriati</taxon>
        <taxon>Methanobacteriota</taxon>
        <taxon>Stenosarchaea group</taxon>
        <taxon>Halobacteria</taxon>
        <taxon>Halobacteriales</taxon>
        <taxon>Haloferacaceae</taxon>
        <taxon>Haloquadratum</taxon>
    </lineage>
</organism>
<feature type="region of interest" description="Disordered" evidence="1">
    <location>
        <begin position="209"/>
        <end position="230"/>
    </location>
</feature>
<dbReference type="Gene3D" id="1.10.287.110">
    <property type="entry name" value="DnaJ domain"/>
    <property type="match status" value="1"/>
</dbReference>